<accession>A0A8S1H3I5</accession>
<evidence type="ECO:0000313" key="2">
    <source>
        <dbReference type="EMBL" id="CAD6189902.1"/>
    </source>
</evidence>
<protein>
    <submittedName>
        <fullName evidence="2">Uncharacterized protein</fullName>
    </submittedName>
</protein>
<reference evidence="2" key="1">
    <citation type="submission" date="2020-10" db="EMBL/GenBank/DDBJ databases">
        <authorList>
            <person name="Kikuchi T."/>
        </authorList>
    </citation>
    <scope>NUCLEOTIDE SEQUENCE</scope>
    <source>
        <strain evidence="2">NKZ352</strain>
    </source>
</reference>
<dbReference type="AlphaFoldDB" id="A0A8S1H3I5"/>
<comment type="caution">
    <text evidence="2">The sequence shown here is derived from an EMBL/GenBank/DDBJ whole genome shotgun (WGS) entry which is preliminary data.</text>
</comment>
<dbReference type="Proteomes" id="UP000835052">
    <property type="component" value="Unassembled WGS sequence"/>
</dbReference>
<keyword evidence="3" id="KW-1185">Reference proteome</keyword>
<evidence type="ECO:0000256" key="1">
    <source>
        <dbReference type="SAM" id="Phobius"/>
    </source>
</evidence>
<organism evidence="2 3">
    <name type="scientific">Caenorhabditis auriculariae</name>
    <dbReference type="NCBI Taxonomy" id="2777116"/>
    <lineage>
        <taxon>Eukaryota</taxon>
        <taxon>Metazoa</taxon>
        <taxon>Ecdysozoa</taxon>
        <taxon>Nematoda</taxon>
        <taxon>Chromadorea</taxon>
        <taxon>Rhabditida</taxon>
        <taxon>Rhabditina</taxon>
        <taxon>Rhabditomorpha</taxon>
        <taxon>Rhabditoidea</taxon>
        <taxon>Rhabditidae</taxon>
        <taxon>Peloderinae</taxon>
        <taxon>Caenorhabditis</taxon>
    </lineage>
</organism>
<feature type="transmembrane region" description="Helical" evidence="1">
    <location>
        <begin position="21"/>
        <end position="42"/>
    </location>
</feature>
<keyword evidence="1" id="KW-0812">Transmembrane</keyword>
<proteinExistence type="predicted"/>
<keyword evidence="1" id="KW-1133">Transmembrane helix</keyword>
<gene>
    <name evidence="2" type="ORF">CAUJ_LOCUS5821</name>
</gene>
<evidence type="ECO:0000313" key="3">
    <source>
        <dbReference type="Proteomes" id="UP000835052"/>
    </source>
</evidence>
<dbReference type="EMBL" id="CAJGYM010000012">
    <property type="protein sequence ID" value="CAD6189902.1"/>
    <property type="molecule type" value="Genomic_DNA"/>
</dbReference>
<keyword evidence="1" id="KW-0472">Membrane</keyword>
<feature type="transmembrane region" description="Helical" evidence="1">
    <location>
        <begin position="62"/>
        <end position="82"/>
    </location>
</feature>
<name>A0A8S1H3I5_9PELO</name>
<sequence length="120" mass="13656">MYAVLYLRMKKSQEVENSVVYSAKLLMFQLFPVYSINIINLLRICITLSICKGGSLATHTPFYMKVSTSLLYFALMPISYLIDREKVRVIQKIFCCPQPGPSPRGLFFLKNKAQSPGRPA</sequence>